<evidence type="ECO:0000313" key="4">
    <source>
        <dbReference type="Proteomes" id="UP000827721"/>
    </source>
</evidence>
<dbReference type="SMART" id="SM00248">
    <property type="entry name" value="ANK"/>
    <property type="match status" value="4"/>
</dbReference>
<dbReference type="SUPFAM" id="SSF48403">
    <property type="entry name" value="Ankyrin repeat"/>
    <property type="match status" value="1"/>
</dbReference>
<organism evidence="3 4">
    <name type="scientific">Xanthoceras sorbifolium</name>
    <dbReference type="NCBI Taxonomy" id="99658"/>
    <lineage>
        <taxon>Eukaryota</taxon>
        <taxon>Viridiplantae</taxon>
        <taxon>Streptophyta</taxon>
        <taxon>Embryophyta</taxon>
        <taxon>Tracheophyta</taxon>
        <taxon>Spermatophyta</taxon>
        <taxon>Magnoliopsida</taxon>
        <taxon>eudicotyledons</taxon>
        <taxon>Gunneridae</taxon>
        <taxon>Pentapetalae</taxon>
        <taxon>rosids</taxon>
        <taxon>malvids</taxon>
        <taxon>Sapindales</taxon>
        <taxon>Sapindaceae</taxon>
        <taxon>Xanthoceroideae</taxon>
        <taxon>Xanthoceras</taxon>
    </lineage>
</organism>
<comment type="caution">
    <text evidence="3">The sequence shown here is derived from an EMBL/GenBank/DDBJ whole genome shotgun (WGS) entry which is preliminary data.</text>
</comment>
<evidence type="ECO:0000256" key="1">
    <source>
        <dbReference type="PROSITE-ProRule" id="PRU00023"/>
    </source>
</evidence>
<dbReference type="PANTHER" id="PTHR47303:SF1">
    <property type="entry name" value="NF-KAPPA-B INHIBITOR BETA"/>
    <property type="match status" value="1"/>
</dbReference>
<name>A0ABQ8HZ92_9ROSI</name>
<dbReference type="EMBL" id="JAFEMO010000006">
    <property type="protein sequence ID" value="KAH7569702.1"/>
    <property type="molecule type" value="Genomic_DNA"/>
</dbReference>
<dbReference type="PANTHER" id="PTHR47303">
    <property type="match status" value="1"/>
</dbReference>
<feature type="region of interest" description="Disordered" evidence="2">
    <location>
        <begin position="29"/>
        <end position="110"/>
    </location>
</feature>
<feature type="region of interest" description="Disordered" evidence="2">
    <location>
        <begin position="188"/>
        <end position="227"/>
    </location>
</feature>
<sequence>MEDKDKDLFLLELPVSVSKPALVQSETTYVQPVQSSQQNLVVPASIPEEEDPPSTPTTQKITHPFQVYSRKKGPVSQPVHAQSSDPNPMTDEVRTSLNSRDPDTQKEDDLDIPIALRKGTRTCTQHPLNLFLSYKNLSHNHRAFLTSLNRYQQETKLKACRSMDISKGSSSSELEAFNECHQETKLSCRSSMAKSQGRASEALDDDQQEISESEEESKSLTESNLDGSSQVYREGSFEKTLNEIDLNRYADLYHAALKGDWEIAKRIIDKDPEALTAKISMVSMTVLHVAGYSCNSKFVEKLVEKMTPEQVAVVDVNGNTALHYAAFTGVVNVAKALLRKNPNLTEVQGSQGFIPLLSAVVHGAAKGKEMASFLATQTKNPFLEATSTHLLLELTHADITLDLLRIFPKMAMVDIYGDNMVSILAVRPMDFLSGTRFNFWETWIYQLAPFKPLICTKGDMEDPPENSEDLKDPNSTAWAARGLHILYFAS</sequence>
<feature type="repeat" description="ANK" evidence="1">
    <location>
        <begin position="317"/>
        <end position="349"/>
    </location>
</feature>
<keyword evidence="1" id="KW-0040">ANK repeat</keyword>
<dbReference type="InterPro" id="IPR036770">
    <property type="entry name" value="Ankyrin_rpt-contain_sf"/>
</dbReference>
<feature type="compositionally biased region" description="Acidic residues" evidence="2">
    <location>
        <begin position="202"/>
        <end position="215"/>
    </location>
</feature>
<dbReference type="InterPro" id="IPR002110">
    <property type="entry name" value="Ankyrin_rpt"/>
</dbReference>
<dbReference type="Proteomes" id="UP000827721">
    <property type="component" value="Unassembled WGS sequence"/>
</dbReference>
<protein>
    <submittedName>
        <fullName evidence="3">Uncharacterized protein</fullName>
    </submittedName>
</protein>
<dbReference type="PROSITE" id="PS50297">
    <property type="entry name" value="ANK_REP_REGION"/>
    <property type="match status" value="1"/>
</dbReference>
<feature type="compositionally biased region" description="Polar residues" evidence="2">
    <location>
        <begin position="188"/>
        <end position="198"/>
    </location>
</feature>
<keyword evidence="4" id="KW-1185">Reference proteome</keyword>
<evidence type="ECO:0000256" key="2">
    <source>
        <dbReference type="SAM" id="MobiDB-lite"/>
    </source>
</evidence>
<gene>
    <name evidence="3" type="ORF">JRO89_XS06G0248200</name>
</gene>
<accession>A0ABQ8HZ92</accession>
<proteinExistence type="predicted"/>
<feature type="compositionally biased region" description="Polar residues" evidence="2">
    <location>
        <begin position="29"/>
        <end position="40"/>
    </location>
</feature>
<dbReference type="Gene3D" id="1.25.40.20">
    <property type="entry name" value="Ankyrin repeat-containing domain"/>
    <property type="match status" value="1"/>
</dbReference>
<reference evidence="3 4" key="1">
    <citation type="submission" date="2021-02" db="EMBL/GenBank/DDBJ databases">
        <title>Plant Genome Project.</title>
        <authorList>
            <person name="Zhang R.-G."/>
        </authorList>
    </citation>
    <scope>NUCLEOTIDE SEQUENCE [LARGE SCALE GENOMIC DNA]</scope>
    <source>
        <tissue evidence="3">Leaves</tissue>
    </source>
</reference>
<dbReference type="Pfam" id="PF12796">
    <property type="entry name" value="Ank_2"/>
    <property type="match status" value="1"/>
</dbReference>
<dbReference type="PROSITE" id="PS50088">
    <property type="entry name" value="ANK_REPEAT"/>
    <property type="match status" value="1"/>
</dbReference>
<evidence type="ECO:0000313" key="3">
    <source>
        <dbReference type="EMBL" id="KAH7569702.1"/>
    </source>
</evidence>